<dbReference type="PANTHER" id="PTHR30592:SF1">
    <property type="entry name" value="SULFUR CARRIER PROTEIN FDHD"/>
    <property type="match status" value="1"/>
</dbReference>
<dbReference type="GO" id="GO:0016783">
    <property type="term" value="F:sulfurtransferase activity"/>
    <property type="evidence" value="ECO:0007669"/>
    <property type="project" value="InterPro"/>
</dbReference>
<evidence type="ECO:0000313" key="5">
    <source>
        <dbReference type="Proteomes" id="UP000321635"/>
    </source>
</evidence>
<sequence>MTNSSPTSYDPAFWRTVTRLGGDSHDARRLAIADETPLSLIYSGVPYSVMMVTPSDIEDFIIGFSLTEGLISAPDEIASIQIRDGVDGLIAEIATSGAAMKTVLARRRSMPVRSSCGVCGAEDTDALMRPLRPVTSPALRAAAVARTLAELRGRQILNRDVHMLHAAAWSTLDGDIVLVREDVGRHNALDKLIGATSRKNLDMSHGFCTISSRCSFDMVQKSVAAGIGALVAVSAPTERAVKLAEQAGQTLAALARGDDAWVFTSPDRKGPGV</sequence>
<dbReference type="OrthoDB" id="3197277at2"/>
<keyword evidence="4" id="KW-0808">Transferase</keyword>
<name>A0A511XDH7_9PROT</name>
<dbReference type="PIRSF" id="PIRSF015626">
    <property type="entry name" value="FdhD"/>
    <property type="match status" value="1"/>
</dbReference>
<dbReference type="EMBL" id="BJYF01000023">
    <property type="protein sequence ID" value="GEN61014.1"/>
    <property type="molecule type" value="Genomic_DNA"/>
</dbReference>
<evidence type="ECO:0000256" key="3">
    <source>
        <dbReference type="HAMAP-Rule" id="MF_00187"/>
    </source>
</evidence>
<reference evidence="4 5" key="1">
    <citation type="submission" date="2019-07" db="EMBL/GenBank/DDBJ databases">
        <title>Whole genome shotgun sequence of Acetobacter nitrogenifigens NBRC 105050.</title>
        <authorList>
            <person name="Hosoyama A."/>
            <person name="Uohara A."/>
            <person name="Ohji S."/>
            <person name="Ichikawa N."/>
        </authorList>
    </citation>
    <scope>NUCLEOTIDE SEQUENCE [LARGE SCALE GENOMIC DNA]</scope>
    <source>
        <strain evidence="4 5">NBRC 105050</strain>
    </source>
</reference>
<dbReference type="HAMAP" id="MF_00187">
    <property type="entry name" value="FdhD"/>
    <property type="match status" value="1"/>
</dbReference>
<comment type="similarity">
    <text evidence="3">Belongs to the FdhD family.</text>
</comment>
<dbReference type="GO" id="GO:0005737">
    <property type="term" value="C:cytoplasm"/>
    <property type="evidence" value="ECO:0007669"/>
    <property type="project" value="UniProtKB-SubCell"/>
</dbReference>
<accession>A0A511XDH7</accession>
<gene>
    <name evidence="3 4" type="primary">fdhD</name>
    <name evidence="4" type="ORF">ANI02nite_28980</name>
</gene>
<keyword evidence="5" id="KW-1185">Reference proteome</keyword>
<proteinExistence type="inferred from homology"/>
<dbReference type="Gene3D" id="3.10.20.10">
    <property type="match status" value="1"/>
</dbReference>
<dbReference type="PANTHER" id="PTHR30592">
    <property type="entry name" value="FORMATE DEHYDROGENASE"/>
    <property type="match status" value="1"/>
</dbReference>
<dbReference type="Proteomes" id="UP000321635">
    <property type="component" value="Unassembled WGS sequence"/>
</dbReference>
<keyword evidence="1 3" id="KW-0963">Cytoplasm</keyword>
<comment type="caution">
    <text evidence="3">Lacks conserved residue(s) required for the propagation of feature annotation.</text>
</comment>
<dbReference type="InterPro" id="IPR003786">
    <property type="entry name" value="FdhD"/>
</dbReference>
<evidence type="ECO:0000313" key="4">
    <source>
        <dbReference type="EMBL" id="GEN61014.1"/>
    </source>
</evidence>
<dbReference type="GO" id="GO:0006777">
    <property type="term" value="P:Mo-molybdopterin cofactor biosynthetic process"/>
    <property type="evidence" value="ECO:0007669"/>
    <property type="project" value="UniProtKB-UniRule"/>
</dbReference>
<dbReference type="SUPFAM" id="SSF53927">
    <property type="entry name" value="Cytidine deaminase-like"/>
    <property type="match status" value="1"/>
</dbReference>
<dbReference type="RefSeq" id="WP_084440625.1">
    <property type="nucleotide sequence ID" value="NZ_AUBI01000014.1"/>
</dbReference>
<comment type="subcellular location">
    <subcellularLocation>
        <location evidence="3">Cytoplasm</location>
    </subcellularLocation>
</comment>
<protein>
    <recommendedName>
        <fullName evidence="3">Sulfur carrier protein FdhD</fullName>
    </recommendedName>
</protein>
<feature type="active site" description="Cysteine persulfide intermediate" evidence="3">
    <location>
        <position position="116"/>
    </location>
</feature>
<dbReference type="AlphaFoldDB" id="A0A511XDH7"/>
<evidence type="ECO:0000256" key="1">
    <source>
        <dbReference type="ARBA" id="ARBA00022490"/>
    </source>
</evidence>
<dbReference type="InterPro" id="IPR016193">
    <property type="entry name" value="Cytidine_deaminase-like"/>
</dbReference>
<dbReference type="NCBIfam" id="TIGR00129">
    <property type="entry name" value="fdhD_narQ"/>
    <property type="match status" value="1"/>
</dbReference>
<dbReference type="GO" id="GO:0097163">
    <property type="term" value="F:sulfur carrier activity"/>
    <property type="evidence" value="ECO:0007669"/>
    <property type="project" value="UniProtKB-UniRule"/>
</dbReference>
<dbReference type="Pfam" id="PF02634">
    <property type="entry name" value="FdhD-NarQ"/>
    <property type="match status" value="1"/>
</dbReference>
<dbReference type="Gene3D" id="3.40.140.10">
    <property type="entry name" value="Cytidine Deaminase, domain 2"/>
    <property type="match status" value="1"/>
</dbReference>
<evidence type="ECO:0000256" key="2">
    <source>
        <dbReference type="ARBA" id="ARBA00023150"/>
    </source>
</evidence>
<comment type="function">
    <text evidence="3">Required for formate dehydrogenase (FDH) activity. Acts as a sulfur carrier protein that transfers sulfur from IscS to the molybdenum cofactor prior to its insertion into FDH.</text>
</comment>
<comment type="caution">
    <text evidence="4">The sequence shown here is derived from an EMBL/GenBank/DDBJ whole genome shotgun (WGS) entry which is preliminary data.</text>
</comment>
<organism evidence="4 5">
    <name type="scientific">Acetobacter nitrogenifigens DSM 23921 = NBRC 105050</name>
    <dbReference type="NCBI Taxonomy" id="1120919"/>
    <lineage>
        <taxon>Bacteria</taxon>
        <taxon>Pseudomonadati</taxon>
        <taxon>Pseudomonadota</taxon>
        <taxon>Alphaproteobacteria</taxon>
        <taxon>Acetobacterales</taxon>
        <taxon>Acetobacteraceae</taxon>
        <taxon>Acetobacter</taxon>
    </lineage>
</organism>
<keyword evidence="2 3" id="KW-0501">Molybdenum cofactor biosynthesis</keyword>
<dbReference type="STRING" id="1120919.GCA_000429165_03000"/>